<proteinExistence type="predicted"/>
<gene>
    <name evidence="5" type="ORF">SAMN02194393_03077</name>
</gene>
<dbReference type="EMBL" id="FUZT01000007">
    <property type="protein sequence ID" value="SKC76993.1"/>
    <property type="molecule type" value="Genomic_DNA"/>
</dbReference>
<dbReference type="PANTHER" id="PTHR43534:SF1">
    <property type="entry name" value="4FE-4S CLUSTER CONTAINING PARA FAMILY ATPASE PROTEIN"/>
    <property type="match status" value="1"/>
</dbReference>
<dbReference type="SUPFAM" id="SSF52540">
    <property type="entry name" value="P-loop containing nucleoside triphosphate hydrolases"/>
    <property type="match status" value="1"/>
</dbReference>
<dbReference type="GO" id="GO:0046872">
    <property type="term" value="F:metal ion binding"/>
    <property type="evidence" value="ECO:0007669"/>
    <property type="project" value="UniProtKB-KW"/>
</dbReference>
<dbReference type="GO" id="GO:0051536">
    <property type="term" value="F:iron-sulfur cluster binding"/>
    <property type="evidence" value="ECO:0007669"/>
    <property type="project" value="UniProtKB-KW"/>
</dbReference>
<dbReference type="Proteomes" id="UP000190285">
    <property type="component" value="Unassembled WGS sequence"/>
</dbReference>
<evidence type="ECO:0000256" key="1">
    <source>
        <dbReference type="ARBA" id="ARBA00022723"/>
    </source>
</evidence>
<accession>A0A1T5LLU7</accession>
<keyword evidence="3" id="KW-0411">Iron-sulfur</keyword>
<feature type="domain" description="4Fe-4S ferredoxin-type" evidence="4">
    <location>
        <begin position="61"/>
        <end position="85"/>
    </location>
</feature>
<evidence type="ECO:0000259" key="4">
    <source>
        <dbReference type="PROSITE" id="PS51379"/>
    </source>
</evidence>
<dbReference type="SUPFAM" id="SSF54862">
    <property type="entry name" value="4Fe-4S ferredoxins"/>
    <property type="match status" value="1"/>
</dbReference>
<feature type="domain" description="4Fe-4S ferredoxin-type" evidence="4">
    <location>
        <begin position="87"/>
        <end position="116"/>
    </location>
</feature>
<name>A0A1T5LLU7_9FIRM</name>
<dbReference type="Gene3D" id="3.40.50.300">
    <property type="entry name" value="P-loop containing nucleotide triphosphate hydrolases"/>
    <property type="match status" value="1"/>
</dbReference>
<dbReference type="InterPro" id="IPR002586">
    <property type="entry name" value="CobQ/CobB/MinD/ParA_Nub-bd_dom"/>
</dbReference>
<sequence>MDINEIVVISGKGGTGKTTLVSSIVPFLKDLVIADCDVDAPDLNILFGDKIKHKQDFVGLQRAVINKDICINCGKCHKRCKFNAIAKEIIIDTTKCEGCGVCEYVCPVNAVEMKDSVVGKIFVSNTEYGDMVHARLIPGEETSGKLVAEVRKKAKKIATEKKMKNIIIDGSPGIACNVIASLTGVNQVIIVIEPTLSGLHDLKKVHEMVKRFRLSEYIVINKYDISEDELKKIEDYCNKENLEIVLKIPFNKKLVEAITKKAIPSLYEREFFENIGFYKFLHALNV</sequence>
<dbReference type="InterPro" id="IPR017896">
    <property type="entry name" value="4Fe4S_Fe-S-bd"/>
</dbReference>
<dbReference type="PROSITE" id="PS00198">
    <property type="entry name" value="4FE4S_FER_1"/>
    <property type="match status" value="1"/>
</dbReference>
<evidence type="ECO:0000256" key="3">
    <source>
        <dbReference type="ARBA" id="ARBA00023014"/>
    </source>
</evidence>
<evidence type="ECO:0000313" key="5">
    <source>
        <dbReference type="EMBL" id="SKC76993.1"/>
    </source>
</evidence>
<protein>
    <submittedName>
        <fullName evidence="5">MinD superfamily P-loop ATPase, contains an inserted ferredoxin domain</fullName>
    </submittedName>
</protein>
<keyword evidence="1" id="KW-0479">Metal-binding</keyword>
<dbReference type="STRING" id="36842.SAMN02194393_03077"/>
<evidence type="ECO:0000313" key="6">
    <source>
        <dbReference type="Proteomes" id="UP000190285"/>
    </source>
</evidence>
<reference evidence="5 6" key="1">
    <citation type="submission" date="2017-02" db="EMBL/GenBank/DDBJ databases">
        <authorList>
            <person name="Peterson S.W."/>
        </authorList>
    </citation>
    <scope>NUCLEOTIDE SEQUENCE [LARGE SCALE GENOMIC DNA]</scope>
    <source>
        <strain evidence="5 6">M1</strain>
    </source>
</reference>
<keyword evidence="2" id="KW-0408">Iron</keyword>
<dbReference type="AlphaFoldDB" id="A0A1T5LLU7"/>
<dbReference type="PANTHER" id="PTHR43534">
    <property type="entry name" value="MIND SUPERFAMILY P-LOOP ATPASE CONTAINING AN INSERTED FERREDOXIN DOMAIN"/>
    <property type="match status" value="1"/>
</dbReference>
<dbReference type="Gene3D" id="3.30.70.20">
    <property type="match status" value="1"/>
</dbReference>
<dbReference type="OrthoDB" id="9778602at2"/>
<dbReference type="RefSeq" id="WP_079492771.1">
    <property type="nucleotide sequence ID" value="NZ_FUZT01000007.1"/>
</dbReference>
<dbReference type="InterPro" id="IPR017900">
    <property type="entry name" value="4Fe4S_Fe_S_CS"/>
</dbReference>
<dbReference type="CDD" id="cd03110">
    <property type="entry name" value="SIMIBI_bact_arch"/>
    <property type="match status" value="1"/>
</dbReference>
<keyword evidence="6" id="KW-1185">Reference proteome</keyword>
<dbReference type="PROSITE" id="PS51379">
    <property type="entry name" value="4FE4S_FER_2"/>
    <property type="match status" value="2"/>
</dbReference>
<organism evidence="5 6">
    <name type="scientific">Maledivibacter halophilus</name>
    <dbReference type="NCBI Taxonomy" id="36842"/>
    <lineage>
        <taxon>Bacteria</taxon>
        <taxon>Bacillati</taxon>
        <taxon>Bacillota</taxon>
        <taxon>Clostridia</taxon>
        <taxon>Peptostreptococcales</taxon>
        <taxon>Caminicellaceae</taxon>
        <taxon>Maledivibacter</taxon>
    </lineage>
</organism>
<dbReference type="Pfam" id="PF00037">
    <property type="entry name" value="Fer4"/>
    <property type="match status" value="2"/>
</dbReference>
<evidence type="ECO:0000256" key="2">
    <source>
        <dbReference type="ARBA" id="ARBA00023004"/>
    </source>
</evidence>
<dbReference type="InterPro" id="IPR027417">
    <property type="entry name" value="P-loop_NTPase"/>
</dbReference>
<dbReference type="Pfam" id="PF01656">
    <property type="entry name" value="CbiA"/>
    <property type="match status" value="1"/>
</dbReference>